<comment type="catalytic activity">
    <reaction evidence="8 9">
        <text>S-sulfanyl-L-cysteinyl-[protein] + uridine(34) in tRNA + AH2 + ATP = 2-thiouridine(34) in tRNA + L-cysteinyl-[protein] + A + AMP + diphosphate + H(+)</text>
        <dbReference type="Rhea" id="RHEA:47032"/>
        <dbReference type="Rhea" id="RHEA-COMP:10131"/>
        <dbReference type="Rhea" id="RHEA-COMP:11726"/>
        <dbReference type="Rhea" id="RHEA-COMP:11727"/>
        <dbReference type="Rhea" id="RHEA-COMP:11728"/>
        <dbReference type="ChEBI" id="CHEBI:13193"/>
        <dbReference type="ChEBI" id="CHEBI:15378"/>
        <dbReference type="ChEBI" id="CHEBI:17499"/>
        <dbReference type="ChEBI" id="CHEBI:29950"/>
        <dbReference type="ChEBI" id="CHEBI:30616"/>
        <dbReference type="ChEBI" id="CHEBI:33019"/>
        <dbReference type="ChEBI" id="CHEBI:61963"/>
        <dbReference type="ChEBI" id="CHEBI:65315"/>
        <dbReference type="ChEBI" id="CHEBI:87170"/>
        <dbReference type="ChEBI" id="CHEBI:456215"/>
        <dbReference type="EC" id="2.8.1.13"/>
    </reaction>
</comment>
<evidence type="ECO:0000259" key="11">
    <source>
        <dbReference type="Pfam" id="PF20259"/>
    </source>
</evidence>
<keyword evidence="13" id="KW-1185">Reference proteome</keyword>
<dbReference type="HAMAP" id="MF_00144">
    <property type="entry name" value="tRNA_thiouridyl_MnmA"/>
    <property type="match status" value="1"/>
</dbReference>
<dbReference type="STRING" id="1963862.B4O97_16920"/>
<comment type="caution">
    <text evidence="9">Lacks conserved residue(s) required for the propagation of feature annotation.</text>
</comment>
<comment type="function">
    <text evidence="9">Catalyzes the 2-thiolation of uridine at the wobble position (U34) of tRNA, leading to the formation of s(2)U34.</text>
</comment>
<keyword evidence="3 9" id="KW-0819">tRNA processing</keyword>
<comment type="subcellular location">
    <subcellularLocation>
        <location evidence="9">Cytoplasm</location>
    </subcellularLocation>
</comment>
<keyword evidence="2 9" id="KW-0808">Transferase</keyword>
<feature type="active site" description="Nucleophile" evidence="9">
    <location>
        <position position="102"/>
    </location>
</feature>
<dbReference type="GO" id="GO:0005737">
    <property type="term" value="C:cytoplasm"/>
    <property type="evidence" value="ECO:0007669"/>
    <property type="project" value="UniProtKB-SubCell"/>
</dbReference>
<dbReference type="Pfam" id="PF20259">
    <property type="entry name" value="tRNA_Me_trans_M"/>
    <property type="match status" value="1"/>
</dbReference>
<dbReference type="EMBL" id="MWQY01000025">
    <property type="protein sequence ID" value="ORC31196.1"/>
    <property type="molecule type" value="Genomic_DNA"/>
</dbReference>
<dbReference type="SUPFAM" id="SSF52402">
    <property type="entry name" value="Adenine nucleotide alpha hydrolases-like"/>
    <property type="match status" value="1"/>
</dbReference>
<evidence type="ECO:0000256" key="2">
    <source>
        <dbReference type="ARBA" id="ARBA00022679"/>
    </source>
</evidence>
<keyword evidence="6 9" id="KW-0694">RNA-binding</keyword>
<reference evidence="12 13" key="1">
    <citation type="submission" date="2017-03" db="EMBL/GenBank/DDBJ databases">
        <title>Draft Genome sequence of Marispirochaeta sp. strain JC444.</title>
        <authorList>
            <person name="Shivani Y."/>
            <person name="Subhash Y."/>
            <person name="Sasikala C."/>
            <person name="Ramana C."/>
        </authorList>
    </citation>
    <scope>NUCLEOTIDE SEQUENCE [LARGE SCALE GENOMIC DNA]</scope>
    <source>
        <strain evidence="12 13">JC444</strain>
    </source>
</reference>
<dbReference type="FunFam" id="2.30.30.280:FF:000001">
    <property type="entry name" value="tRNA-specific 2-thiouridylase MnmA"/>
    <property type="match status" value="1"/>
</dbReference>
<dbReference type="Gene3D" id="3.40.50.620">
    <property type="entry name" value="HUPs"/>
    <property type="match status" value="1"/>
</dbReference>
<evidence type="ECO:0000256" key="8">
    <source>
        <dbReference type="ARBA" id="ARBA00051542"/>
    </source>
</evidence>
<proteinExistence type="inferred from homology"/>
<dbReference type="InterPro" id="IPR023382">
    <property type="entry name" value="MnmA-like_central_sf"/>
</dbReference>
<dbReference type="OrthoDB" id="9800696at2"/>
<comment type="similarity">
    <text evidence="9">Belongs to the MnmA/TRMU family.</text>
</comment>
<dbReference type="InterPro" id="IPR004506">
    <property type="entry name" value="MnmA-like"/>
</dbReference>
<dbReference type="NCBIfam" id="NF001138">
    <property type="entry name" value="PRK00143.1"/>
    <property type="match status" value="1"/>
</dbReference>
<evidence type="ECO:0000256" key="9">
    <source>
        <dbReference type="HAMAP-Rule" id="MF_00144"/>
    </source>
</evidence>
<gene>
    <name evidence="9" type="primary">mnmA</name>
    <name evidence="12" type="ORF">B4O97_16920</name>
</gene>
<dbReference type="EC" id="2.8.1.13" evidence="9"/>
<keyword evidence="5 9" id="KW-0067">ATP-binding</keyword>
<feature type="domain" description="tRNA-specific 2-thiouridylase MnmA-like C-terminal" evidence="10">
    <location>
        <begin position="288"/>
        <end position="361"/>
    </location>
</feature>
<feature type="domain" description="tRNA-specific 2-thiouridylase MnmA-like central" evidence="11">
    <location>
        <begin position="225"/>
        <end position="281"/>
    </location>
</feature>
<feature type="region of interest" description="Interaction with tRNA" evidence="9">
    <location>
        <begin position="313"/>
        <end position="314"/>
    </location>
</feature>
<dbReference type="RefSeq" id="WP_083052683.1">
    <property type="nucleotide sequence ID" value="NZ_MWQY01000025.1"/>
</dbReference>
<feature type="binding site" evidence="9">
    <location>
        <position position="136"/>
    </location>
    <ligand>
        <name>ATP</name>
        <dbReference type="ChEBI" id="CHEBI:30616"/>
    </ligand>
</feature>
<keyword evidence="1 9" id="KW-0820">tRNA-binding</keyword>
<accession>A0A1Y1RTT3</accession>
<dbReference type="GO" id="GO:0000049">
    <property type="term" value="F:tRNA binding"/>
    <property type="evidence" value="ECO:0007669"/>
    <property type="project" value="UniProtKB-KW"/>
</dbReference>
<dbReference type="AlphaFoldDB" id="A0A1Y1RTT3"/>
<dbReference type="InterPro" id="IPR014729">
    <property type="entry name" value="Rossmann-like_a/b/a_fold"/>
</dbReference>
<dbReference type="Gene3D" id="2.30.30.280">
    <property type="entry name" value="Adenine nucleotide alpha hydrolases-like domains"/>
    <property type="match status" value="1"/>
</dbReference>
<dbReference type="InterPro" id="IPR046884">
    <property type="entry name" value="MnmA-like_central"/>
</dbReference>
<evidence type="ECO:0000256" key="6">
    <source>
        <dbReference type="ARBA" id="ARBA00022884"/>
    </source>
</evidence>
<protein>
    <recommendedName>
        <fullName evidence="9">tRNA-specific 2-thiouridylase MnmA</fullName>
        <ecNumber evidence="9">2.8.1.13</ecNumber>
    </recommendedName>
</protein>
<dbReference type="Gene3D" id="2.40.30.10">
    <property type="entry name" value="Translation factors"/>
    <property type="match status" value="1"/>
</dbReference>
<comment type="caution">
    <text evidence="12">The sequence shown here is derived from an EMBL/GenBank/DDBJ whole genome shotgun (WGS) entry which is preliminary data.</text>
</comment>
<keyword evidence="4 9" id="KW-0547">Nucleotide-binding</keyword>
<dbReference type="GO" id="GO:0005524">
    <property type="term" value="F:ATP binding"/>
    <property type="evidence" value="ECO:0007669"/>
    <property type="project" value="UniProtKB-KW"/>
</dbReference>
<feature type="site" description="Interaction with tRNA" evidence="9">
    <location>
        <position position="345"/>
    </location>
</feature>
<evidence type="ECO:0000313" key="12">
    <source>
        <dbReference type="EMBL" id="ORC31196.1"/>
    </source>
</evidence>
<evidence type="ECO:0000256" key="4">
    <source>
        <dbReference type="ARBA" id="ARBA00022741"/>
    </source>
</evidence>
<feature type="region of interest" description="Interaction with tRNA" evidence="9">
    <location>
        <begin position="158"/>
        <end position="160"/>
    </location>
</feature>
<evidence type="ECO:0000256" key="3">
    <source>
        <dbReference type="ARBA" id="ARBA00022694"/>
    </source>
</evidence>
<dbReference type="PANTHER" id="PTHR11933:SF5">
    <property type="entry name" value="MITOCHONDRIAL TRNA-SPECIFIC 2-THIOURIDYLASE 1"/>
    <property type="match status" value="1"/>
</dbReference>
<sequence length="362" mass="40141">MSAININSNTPVAVGMSGGVDSSAAAFLLQKQSSRLMGVSHYIWPEGDCCSAELLARARDACTHLGIPYMVEDLQEEFTGAVVQDFVDAYLDGKTPNPCVRCNQRIRFSTFYRRLETKLHETGFLTEGESLKMATGHYVRVEETDEGLFLRRGLDRRKDQSYMLYQIPRDLLPNFVFPLGEMKKTEVVALAKEHGLPAAAARESQDACFVHGRYGDFIAEFTGSMKGNEPGDIVDTAGTALGTHRGYINYTIGQRQGLGLGNGPWFVVRVDPRANRVVVGRREELGTREFSISGCNWFFRRNPGSFEARVKIRYNSSAVPCRVRLEDDSRARVSLSRSEAVTPGQSAVFYLDELVLGGGIID</sequence>
<evidence type="ECO:0000313" key="13">
    <source>
        <dbReference type="Proteomes" id="UP000192343"/>
    </source>
</evidence>
<keyword evidence="9" id="KW-0963">Cytoplasm</keyword>
<dbReference type="GO" id="GO:0103016">
    <property type="term" value="F:tRNA-uridine 2-sulfurtransferase activity"/>
    <property type="evidence" value="ECO:0007669"/>
    <property type="project" value="UniProtKB-EC"/>
</dbReference>
<keyword evidence="7" id="KW-1015">Disulfide bond</keyword>
<evidence type="ECO:0000256" key="1">
    <source>
        <dbReference type="ARBA" id="ARBA00022555"/>
    </source>
</evidence>
<evidence type="ECO:0000256" key="5">
    <source>
        <dbReference type="ARBA" id="ARBA00022840"/>
    </source>
</evidence>
<dbReference type="Pfam" id="PF20258">
    <property type="entry name" value="tRNA_Me_trans_C"/>
    <property type="match status" value="1"/>
</dbReference>
<feature type="binding site" evidence="9">
    <location>
        <begin position="15"/>
        <end position="22"/>
    </location>
    <ligand>
        <name>ATP</name>
        <dbReference type="ChEBI" id="CHEBI:30616"/>
    </ligand>
</feature>
<dbReference type="InterPro" id="IPR046885">
    <property type="entry name" value="MnmA-like_C"/>
</dbReference>
<evidence type="ECO:0000256" key="7">
    <source>
        <dbReference type="ARBA" id="ARBA00023157"/>
    </source>
</evidence>
<feature type="active site" description="Cysteine persulfide intermediate" evidence="9">
    <location>
        <position position="208"/>
    </location>
</feature>
<dbReference type="NCBIfam" id="TIGR00420">
    <property type="entry name" value="trmU"/>
    <property type="match status" value="1"/>
</dbReference>
<dbReference type="GO" id="GO:0002143">
    <property type="term" value="P:tRNA wobble position uridine thiolation"/>
    <property type="evidence" value="ECO:0007669"/>
    <property type="project" value="TreeGrafter"/>
</dbReference>
<feature type="site" description="Interaction with tRNA" evidence="9">
    <location>
        <position position="137"/>
    </location>
</feature>
<name>A0A1Y1RTT3_9SPIO</name>
<dbReference type="CDD" id="cd01998">
    <property type="entry name" value="MnmA_TRMU-like"/>
    <property type="match status" value="1"/>
</dbReference>
<dbReference type="Pfam" id="PF03054">
    <property type="entry name" value="tRNA_Me_trans"/>
    <property type="match status" value="1"/>
</dbReference>
<evidence type="ECO:0000259" key="10">
    <source>
        <dbReference type="Pfam" id="PF20258"/>
    </source>
</evidence>
<dbReference type="Proteomes" id="UP000192343">
    <property type="component" value="Unassembled WGS sequence"/>
</dbReference>
<organism evidence="12 13">
    <name type="scientific">Marispirochaeta aestuarii</name>
    <dbReference type="NCBI Taxonomy" id="1963862"/>
    <lineage>
        <taxon>Bacteria</taxon>
        <taxon>Pseudomonadati</taxon>
        <taxon>Spirochaetota</taxon>
        <taxon>Spirochaetia</taxon>
        <taxon>Spirochaetales</taxon>
        <taxon>Spirochaetaceae</taxon>
        <taxon>Marispirochaeta</taxon>
    </lineage>
</organism>
<dbReference type="PANTHER" id="PTHR11933">
    <property type="entry name" value="TRNA 5-METHYLAMINOMETHYL-2-THIOURIDYLATE -METHYLTRANSFERASE"/>
    <property type="match status" value="1"/>
</dbReference>